<dbReference type="GO" id="GO:0005604">
    <property type="term" value="C:basement membrane"/>
    <property type="evidence" value="ECO:0007669"/>
    <property type="project" value="UniProtKB-SubCell"/>
</dbReference>
<dbReference type="Proteomes" id="UP000792457">
    <property type="component" value="Unassembled WGS sequence"/>
</dbReference>
<feature type="domain" description="Laminin EGF-like" evidence="14">
    <location>
        <begin position="717"/>
        <end position="769"/>
    </location>
</feature>
<feature type="domain" description="Laminin EGF-like" evidence="14">
    <location>
        <begin position="260"/>
        <end position="318"/>
    </location>
</feature>
<dbReference type="FunFam" id="2.10.25.10:FF:000407">
    <property type="entry name" value="Laminin subunit alpha-3"/>
    <property type="match status" value="1"/>
</dbReference>
<dbReference type="FunFam" id="2.10.25.10:FF:000069">
    <property type="entry name" value="Laminin subunit alpha 1"/>
    <property type="match status" value="1"/>
</dbReference>
<feature type="domain" description="Laminin EGF-like" evidence="14">
    <location>
        <begin position="1277"/>
        <end position="1321"/>
    </location>
</feature>
<feature type="domain" description="Laminin N-terminal" evidence="16">
    <location>
        <begin position="27"/>
        <end position="259"/>
    </location>
</feature>
<feature type="disulfide bond" evidence="12">
    <location>
        <begin position="2112"/>
        <end position="2126"/>
    </location>
</feature>
<keyword evidence="11 12" id="KW-0424">Laminin EGF-like domain</keyword>
<feature type="disulfide bond" evidence="12">
    <location>
        <begin position="592"/>
        <end position="601"/>
    </location>
</feature>
<feature type="disulfide bond" evidence="12">
    <location>
        <begin position="436"/>
        <end position="453"/>
    </location>
</feature>
<feature type="domain" description="Laminin EGF-like" evidence="14">
    <location>
        <begin position="1817"/>
        <end position="1863"/>
    </location>
</feature>
<feature type="disulfide bond" evidence="12">
    <location>
        <begin position="1800"/>
        <end position="1814"/>
    </location>
</feature>
<evidence type="ECO:0000256" key="1">
    <source>
        <dbReference type="ARBA" id="ARBA00004302"/>
    </source>
</evidence>
<dbReference type="PANTHER" id="PTHR10574">
    <property type="entry name" value="NETRIN/LAMININ-RELATED"/>
    <property type="match status" value="1"/>
</dbReference>
<evidence type="ECO:0000256" key="6">
    <source>
        <dbReference type="ARBA" id="ARBA00022869"/>
    </source>
</evidence>
<dbReference type="FunFam" id="2.10.25.10:FF:000082">
    <property type="entry name" value="Laminin subunit alpha 1"/>
    <property type="match status" value="1"/>
</dbReference>
<evidence type="ECO:0000259" key="16">
    <source>
        <dbReference type="PROSITE" id="PS51117"/>
    </source>
</evidence>
<dbReference type="Pfam" id="PF00055">
    <property type="entry name" value="Laminin_N"/>
    <property type="match status" value="1"/>
</dbReference>
<dbReference type="GO" id="GO:0030054">
    <property type="term" value="C:cell junction"/>
    <property type="evidence" value="ECO:0007669"/>
    <property type="project" value="UniProtKB-ARBA"/>
</dbReference>
<evidence type="ECO:0000259" key="15">
    <source>
        <dbReference type="PROSITE" id="PS51115"/>
    </source>
</evidence>
<dbReference type="Pfam" id="PF00053">
    <property type="entry name" value="EGF_laminin"/>
    <property type="match status" value="22"/>
</dbReference>
<dbReference type="FunFam" id="2.10.25.10:FF:000011">
    <property type="entry name" value="Cadherin EGF LAG seven-pass G-type receptor"/>
    <property type="match status" value="1"/>
</dbReference>
<feature type="domain" description="Laminin EGF-like" evidence="14">
    <location>
        <begin position="1764"/>
        <end position="1816"/>
    </location>
</feature>
<feature type="domain" description="Laminin EGF-like" evidence="14">
    <location>
        <begin position="480"/>
        <end position="525"/>
    </location>
</feature>
<dbReference type="PROSITE" id="PS51117">
    <property type="entry name" value="LAMININ_NTER"/>
    <property type="match status" value="1"/>
</dbReference>
<feature type="disulfide bond" evidence="12">
    <location>
        <begin position="1675"/>
        <end position="1684"/>
    </location>
</feature>
<dbReference type="SMART" id="SM00136">
    <property type="entry name" value="LamNT"/>
    <property type="match status" value="1"/>
</dbReference>
<keyword evidence="5" id="KW-0677">Repeat</keyword>
<proteinExistence type="predicted"/>
<keyword evidence="3" id="KW-0272">Extracellular matrix</keyword>
<feature type="disulfide bond" evidence="12">
    <location>
        <begin position="526"/>
        <end position="538"/>
    </location>
</feature>
<dbReference type="FunFam" id="2.10.25.10:FF:000083">
    <property type="entry name" value="Laminin subunit alpha"/>
    <property type="match status" value="1"/>
</dbReference>
<feature type="disulfide bond" evidence="12">
    <location>
        <begin position="501"/>
        <end position="510"/>
    </location>
</feature>
<feature type="disulfide bond" evidence="12">
    <location>
        <begin position="1370"/>
        <end position="1382"/>
    </location>
</feature>
<evidence type="ECO:0000256" key="7">
    <source>
        <dbReference type="ARBA" id="ARBA00022889"/>
    </source>
</evidence>
<feature type="disulfide bond" evidence="12">
    <location>
        <begin position="1788"/>
        <end position="1797"/>
    </location>
</feature>
<dbReference type="FunFam" id="2.10.25.10:FF:000209">
    <property type="entry name" value="Laminin subunit alpha 5"/>
    <property type="match status" value="1"/>
</dbReference>
<evidence type="ECO:0000256" key="13">
    <source>
        <dbReference type="SAM" id="SignalP"/>
    </source>
</evidence>
<feature type="domain" description="Laminin EGF-like" evidence="14">
    <location>
        <begin position="1322"/>
        <end position="1369"/>
    </location>
</feature>
<dbReference type="FunFam" id="2.10.25.10:FF:000051">
    <property type="entry name" value="Laminin subunit alpha 4"/>
    <property type="match status" value="2"/>
</dbReference>
<dbReference type="InterPro" id="IPR008979">
    <property type="entry name" value="Galactose-bd-like_sf"/>
</dbReference>
<evidence type="ECO:0000313" key="18">
    <source>
        <dbReference type="Proteomes" id="UP000792457"/>
    </source>
</evidence>
<feature type="disulfide bond" evidence="12">
    <location>
        <begin position="284"/>
        <end position="293"/>
    </location>
</feature>
<feature type="disulfide bond" evidence="12">
    <location>
        <begin position="1372"/>
        <end position="1389"/>
    </location>
</feature>
<dbReference type="PROSITE" id="PS01248">
    <property type="entry name" value="EGF_LAM_1"/>
    <property type="match status" value="10"/>
</dbReference>
<dbReference type="FunFam" id="2.10.25.10:FF:000090">
    <property type="entry name" value="laminin subunit alpha"/>
    <property type="match status" value="1"/>
</dbReference>
<dbReference type="InterPro" id="IPR002049">
    <property type="entry name" value="LE_dom"/>
</dbReference>
<feature type="disulfide bond" evidence="12">
    <location>
        <begin position="1836"/>
        <end position="1845"/>
    </location>
</feature>
<evidence type="ECO:0000256" key="2">
    <source>
        <dbReference type="ARBA" id="ARBA00022525"/>
    </source>
</evidence>
<feature type="disulfide bond" evidence="12">
    <location>
        <begin position="1233"/>
        <end position="1250"/>
    </location>
</feature>
<feature type="domain" description="Laminin EGF-like" evidence="14">
    <location>
        <begin position="1864"/>
        <end position="1910"/>
    </location>
</feature>
<feature type="domain" description="Laminin EGF-like" evidence="14">
    <location>
        <begin position="434"/>
        <end position="479"/>
    </location>
</feature>
<evidence type="ECO:0000313" key="17">
    <source>
        <dbReference type="EMBL" id="KAG8228152.1"/>
    </source>
</evidence>
<dbReference type="FunFam" id="2.10.25.10:FF:000580">
    <property type="entry name" value="Wing blister, isoform B"/>
    <property type="match status" value="1"/>
</dbReference>
<feature type="domain" description="Laminin EGF-like" evidence="14">
    <location>
        <begin position="526"/>
        <end position="571"/>
    </location>
</feature>
<dbReference type="FunFam" id="2.10.25.10:FF:000074">
    <property type="entry name" value="Laminin subunit alpha"/>
    <property type="match status" value="1"/>
</dbReference>
<feature type="disulfide bond" evidence="12">
    <location>
        <begin position="1884"/>
        <end position="1893"/>
    </location>
</feature>
<feature type="disulfide bond" evidence="12">
    <location>
        <begin position="547"/>
        <end position="556"/>
    </location>
</feature>
<evidence type="ECO:0000256" key="11">
    <source>
        <dbReference type="ARBA" id="ARBA00023292"/>
    </source>
</evidence>
<evidence type="ECO:0000256" key="12">
    <source>
        <dbReference type="PROSITE-ProRule" id="PRU00460"/>
    </source>
</evidence>
<comment type="caution">
    <text evidence="12">Lacks conserved residue(s) required for the propagation of feature annotation.</text>
</comment>
<feature type="disulfide bond" evidence="12">
    <location>
        <begin position="740"/>
        <end position="749"/>
    </location>
</feature>
<dbReference type="FunFam" id="2.10.25.10:FF:000388">
    <property type="entry name" value="Laminin subunit alpha"/>
    <property type="match status" value="1"/>
</dbReference>
<dbReference type="InterPro" id="IPR001368">
    <property type="entry name" value="TNFR/NGFR_Cys_rich_reg"/>
</dbReference>
<evidence type="ECO:0000259" key="14">
    <source>
        <dbReference type="PROSITE" id="PS50027"/>
    </source>
</evidence>
<evidence type="ECO:0000256" key="3">
    <source>
        <dbReference type="ARBA" id="ARBA00022530"/>
    </source>
</evidence>
<feature type="domain" description="Laminin IV type A" evidence="15">
    <location>
        <begin position="1441"/>
        <end position="1626"/>
    </location>
</feature>
<dbReference type="InterPro" id="IPR000742">
    <property type="entry name" value="EGF"/>
</dbReference>
<evidence type="ECO:0000256" key="9">
    <source>
        <dbReference type="ARBA" id="ARBA00023157"/>
    </source>
</evidence>
<dbReference type="OrthoDB" id="10011303at2759"/>
<evidence type="ECO:0000256" key="5">
    <source>
        <dbReference type="ARBA" id="ARBA00022737"/>
    </source>
</evidence>
<dbReference type="FunFam" id="2.10.25.10:FF:000135">
    <property type="entry name" value="Laminin subunit beta 4"/>
    <property type="match status" value="2"/>
</dbReference>
<keyword evidence="6" id="KW-0084">Basement membrane</keyword>
<feature type="disulfide bond" evidence="12">
    <location>
        <begin position="1231"/>
        <end position="1243"/>
    </location>
</feature>
<protein>
    <recommendedName>
        <fullName evidence="19">Laminin subunit alpha</fullName>
    </recommendedName>
</protein>
<dbReference type="SMART" id="SM00181">
    <property type="entry name" value="EGF"/>
    <property type="match status" value="13"/>
</dbReference>
<dbReference type="Pfam" id="PF24973">
    <property type="entry name" value="EGF_LMN_ATRN"/>
    <property type="match status" value="2"/>
</dbReference>
<feature type="disulfide bond" evidence="12">
    <location>
        <begin position="434"/>
        <end position="446"/>
    </location>
</feature>
<dbReference type="GO" id="GO:0016477">
    <property type="term" value="P:cell migration"/>
    <property type="evidence" value="ECO:0007669"/>
    <property type="project" value="UniProtKB-ARBA"/>
</dbReference>
<keyword evidence="8" id="KW-0175">Coiled coil</keyword>
<feature type="disulfide bond" evidence="12">
    <location>
        <begin position="480"/>
        <end position="492"/>
    </location>
</feature>
<dbReference type="PRINTS" id="PR00011">
    <property type="entry name" value="EGFLAMININ"/>
</dbReference>
<dbReference type="PROSITE" id="PS50027">
    <property type="entry name" value="EGF_LAM_2"/>
    <property type="match status" value="17"/>
</dbReference>
<dbReference type="GO" id="GO:0071711">
    <property type="term" value="P:basement membrane organization"/>
    <property type="evidence" value="ECO:0007669"/>
    <property type="project" value="UniProtKB-ARBA"/>
</dbReference>
<feature type="chain" id="PRO_5035456346" description="Laminin subunit alpha" evidence="13">
    <location>
        <begin position="25"/>
        <end position="2127"/>
    </location>
</feature>
<keyword evidence="2" id="KW-0964">Secreted</keyword>
<dbReference type="GO" id="GO:0009888">
    <property type="term" value="P:tissue development"/>
    <property type="evidence" value="ECO:0007669"/>
    <property type="project" value="TreeGrafter"/>
</dbReference>
<sequence length="2127" mass="235750">MGGEMSAVGLGAFVLLLLWMSSRAENEESRLEPPEFNLATGKNIWATATCGLEEDNTVITEQYCYIGGAHGETDIDIYINNGQHCNECNKEDPQKWHPASNAIDGSNNWWMSPPLSRGMEYNRVNLTIDLGREFQVAYVAIKMGNSPRPGIWILEKSIDYGKTYEPWQYFADSDENCRIHFGVNRSAIPTADDSVLCVTDFSKAVPLSYGEQWSKATNVRLCLIHTKTLLGHLMSVNEEDPSVTRRYFYSIKDISIGGKCYCNGHAEECGEFDPNGGDRLWCKCKHNTDGINCEKCRDGFVQKPWRPSKVDDPFQCEPCNCFGHSDKCEYNATVDQQKLSLDINGKYEGGGICKHCKHNTDGINCHKCKPGFYRPYNRQINAIDACEKCRCNKKHSSGTCKDGDGMCECRPEYKPPFCNSCSHGHYGFPNCRPCECHSDRTEGNHCNTEGGECICKPNYTGRLCDQCADGYYNFPACLPCECDTKGAVNNTCDQETGNCLCKRAFGGKNCDKCMDGFYKFPKCYECNCNKEGTTHGICDKKTGSCFCTKEHGGKKCDQCKDGRYSYPECKPCDCSPHGSRSISCNDSGKCTCNPNYTGRKCDECNAGYYQYPDCLDCKCDSSGSISASCDDDGKCNCHSNFTGVHCDKCKKGYFNFPNCEVCNCDPRGVKDSEVDCELQPTGEMCQCKKNVIGHICDECKSRFWNIQKSNPDGCEDCDCHLPGVVGGIGECNSITGQCQCKVYVDSPKCKECKNGTFNLQNKNVFGCSDCECDVGGSLSNTCDKRSGQCLCRPHIEGRTCSMPVNGYYFPTLYHLKFEAEDARRHDYPTVHFCFDESIFPNSSGRGYAIFSKAQEEIFLDVNIKKPSNYHMILHYVNLNHKKVEVTVEMTPDKGVGSTEMYKALLNSTKRPSFVAVTGYATFDPSMVLDPGDWNIKIMSKSGVLLLFIFIMKGTDKGNIAIHPCNFSTPCRQVVQDDNGSIKVFVFKKSAVKLKVEGDDKGKIEIKRVVAIPFDQWSFDYIQPKSVCVKMDGKCMPTTFPHTHNSKTFEFESSSNYKRAYNLPKEVNNKNLGLIFLNKKDEVINVKGKVSTKRSYVLMVHYYQPHYSGFTFDVMFHNGRVHQAYLDMQYCPSAFGCRSVIRDLDGNIFFNITNKFQVELKKKEPKTVWLDYIRLIPDNVYEDKILEEDNIDQTALFIEKCQKIESYTDSPGFCRNSVFSITTHYNNGTLPCECNEEGSSSLICKKFGGQCSCKRNILGRKCDQCKTGYYGFPNCVPCKCPNKLPCNSTTGACLCPPTVTGEQCDQCVDYTYAFHEEFGCKDCGCDPEGVEKGNLKCDQITGECRCKKNVEGRTCNYCSAGYSSFPSCKPCGCDSRGTKPGICDEMSAECFCKGNVVGGKCDRCKEGTFNIDIKNPDGCTRCYCSGKTKDCTSSKLYRAQVSQTKGWKLAEVKIKEKWYKYELSVKNASVVPSESGDVIHADLTTKEVAKKLLYFVAPDIYLGNKLTSYGGFLNYTITHSPKDSSEDVREADVIFHGSDILIYPLKKLLEAEKDNRLSVKMTEGNFKLPDGSVATREKILEVIKDLKGLYIQATYTWPSTFTKLSRVVMETADAHLPGARHALAVEQCTCPSNYKGLSCEECAQGYFRSENGDCIPCQCNDHADECDPLTGACIGCKHNTIGDHCEKCKKGYYGNATSGKSNACVRCACPLTIESNNFAEDCQLKPDGKGIKCNCLSQYKGDQCESCAPGYYGEPKVTGKECKPCECSGNINPNDPGSCDPKTGKCLKCLHNTSGVDCSKCAEGFYGDAVVKKNCKRCKCNTCGTSSCDGRTGVCECKNNVLGGFCDQCAPYHWNFNSCKGCTPCNCQPGSKSMQCDIETGECKCQPGVIGQNCDRCDSGYWNYTSKGCTDCGCHKKYSQGSTCNPLTGLCVCKSGLIGDKCDRCPSRFVLVHGQGCLECDICIHILLNETDYLNEMTNHIKWELTGCKHNTIGDHCEKCKKGYYGNATSGKSNACVRCACPLTIESNNFAEDCQLKPDGKGIKCNCLSQYKGDQCESCAPGYYGEPKVTGKECKPCECSGNINPNDPGSCDPKTGKCLKCLHNTSGVDCSKCAEGFYGDAVVKKNCK</sequence>
<dbReference type="SMART" id="SM00180">
    <property type="entry name" value="EGF_Lam"/>
    <property type="match status" value="25"/>
</dbReference>
<dbReference type="SMART" id="SM01411">
    <property type="entry name" value="Ephrin_rec_like"/>
    <property type="match status" value="6"/>
</dbReference>
<dbReference type="InterPro" id="IPR000034">
    <property type="entry name" value="Laminin_IV"/>
</dbReference>
<dbReference type="GO" id="GO:0061564">
    <property type="term" value="P:axon development"/>
    <property type="evidence" value="ECO:0007669"/>
    <property type="project" value="UniProtKB-ARBA"/>
</dbReference>
<feature type="domain" description="Laminin EGF-like" evidence="14">
    <location>
        <begin position="1370"/>
        <end position="1420"/>
    </location>
</feature>
<gene>
    <name evidence="17" type="ORF">J437_LFUL002806</name>
</gene>
<feature type="domain" description="Laminin EGF-like" evidence="14">
    <location>
        <begin position="2076"/>
        <end position="2127"/>
    </location>
</feature>
<evidence type="ECO:0000256" key="10">
    <source>
        <dbReference type="ARBA" id="ARBA00023180"/>
    </source>
</evidence>
<comment type="caution">
    <text evidence="17">The sequence shown here is derived from an EMBL/GenBank/DDBJ whole genome shotgun (WGS) entry which is preliminary data.</text>
</comment>
<feature type="disulfide bond" evidence="12">
    <location>
        <begin position="455"/>
        <end position="464"/>
    </location>
</feature>
<dbReference type="EMBL" id="KZ308360">
    <property type="protein sequence ID" value="KAG8228152.1"/>
    <property type="molecule type" value="Genomic_DNA"/>
</dbReference>
<dbReference type="Gene3D" id="2.60.120.260">
    <property type="entry name" value="Galactose-binding domain-like"/>
    <property type="match status" value="2"/>
</dbReference>
<dbReference type="Gene3D" id="2.10.25.10">
    <property type="entry name" value="Laminin"/>
    <property type="match status" value="22"/>
</dbReference>
<dbReference type="FunFam" id="2.10.25.10:FF:000034">
    <property type="entry name" value="Laminin subunit alpha 3"/>
    <property type="match status" value="2"/>
</dbReference>
<feature type="domain" description="Laminin EGF-like" evidence="14">
    <location>
        <begin position="572"/>
        <end position="616"/>
    </location>
</feature>
<dbReference type="InterPro" id="IPR050440">
    <property type="entry name" value="Laminin/Netrin_ECM"/>
</dbReference>
<reference evidence="17" key="2">
    <citation type="submission" date="2017-10" db="EMBL/GenBank/DDBJ databases">
        <title>Ladona fulva Genome sequencing and assembly.</title>
        <authorList>
            <person name="Murali S."/>
            <person name="Richards S."/>
            <person name="Bandaranaike D."/>
            <person name="Bellair M."/>
            <person name="Blankenburg K."/>
            <person name="Chao H."/>
            <person name="Dinh H."/>
            <person name="Doddapaneni H."/>
            <person name="Dugan-Rocha S."/>
            <person name="Elkadiri S."/>
            <person name="Gnanaolivu R."/>
            <person name="Hernandez B."/>
            <person name="Skinner E."/>
            <person name="Javaid M."/>
            <person name="Lee S."/>
            <person name="Li M."/>
            <person name="Ming W."/>
            <person name="Munidasa M."/>
            <person name="Muniz J."/>
            <person name="Nguyen L."/>
            <person name="Hughes D."/>
            <person name="Osuji N."/>
            <person name="Pu L.-L."/>
            <person name="Puazo M."/>
            <person name="Qu C."/>
            <person name="Quiroz J."/>
            <person name="Raj R."/>
            <person name="Weissenberger G."/>
            <person name="Xin Y."/>
            <person name="Zou X."/>
            <person name="Han Y."/>
            <person name="Worley K."/>
            <person name="Muzny D."/>
            <person name="Gibbs R."/>
        </authorList>
    </citation>
    <scope>NUCLEOTIDE SEQUENCE</scope>
    <source>
        <strain evidence="17">Sampled in the wild</strain>
    </source>
</reference>
<keyword evidence="7" id="KW-0130">Cell adhesion</keyword>
<keyword evidence="10" id="KW-0325">Glycoprotein</keyword>
<reference evidence="17" key="1">
    <citation type="submission" date="2013-04" db="EMBL/GenBank/DDBJ databases">
        <authorList>
            <person name="Qu J."/>
            <person name="Murali S.C."/>
            <person name="Bandaranaike D."/>
            <person name="Bellair M."/>
            <person name="Blankenburg K."/>
            <person name="Chao H."/>
            <person name="Dinh H."/>
            <person name="Doddapaneni H."/>
            <person name="Downs B."/>
            <person name="Dugan-Rocha S."/>
            <person name="Elkadiri S."/>
            <person name="Gnanaolivu R.D."/>
            <person name="Hernandez B."/>
            <person name="Javaid M."/>
            <person name="Jayaseelan J.C."/>
            <person name="Lee S."/>
            <person name="Li M."/>
            <person name="Ming W."/>
            <person name="Munidasa M."/>
            <person name="Muniz J."/>
            <person name="Nguyen L."/>
            <person name="Ongeri F."/>
            <person name="Osuji N."/>
            <person name="Pu L.-L."/>
            <person name="Puazo M."/>
            <person name="Qu C."/>
            <person name="Quiroz J."/>
            <person name="Raj R."/>
            <person name="Weissenberger G."/>
            <person name="Xin Y."/>
            <person name="Zou X."/>
            <person name="Han Y."/>
            <person name="Richards S."/>
            <person name="Worley K."/>
            <person name="Muzny D."/>
            <person name="Gibbs R."/>
        </authorList>
    </citation>
    <scope>NUCLEOTIDE SEQUENCE</scope>
    <source>
        <strain evidence="17">Sampled in the wild</strain>
    </source>
</reference>
<accession>A0A8K0K4F4</accession>
<dbReference type="GO" id="GO:0007155">
    <property type="term" value="P:cell adhesion"/>
    <property type="evidence" value="ECO:0007669"/>
    <property type="project" value="UniProtKB-KW"/>
</dbReference>
<feature type="disulfide bond" evidence="12">
    <location>
        <begin position="687"/>
        <end position="696"/>
    </location>
</feature>
<organism evidence="17 18">
    <name type="scientific">Ladona fulva</name>
    <name type="common">Scarce chaser dragonfly</name>
    <name type="synonym">Libellula fulva</name>
    <dbReference type="NCBI Taxonomy" id="123851"/>
    <lineage>
        <taxon>Eukaryota</taxon>
        <taxon>Metazoa</taxon>
        <taxon>Ecdysozoa</taxon>
        <taxon>Arthropoda</taxon>
        <taxon>Hexapoda</taxon>
        <taxon>Insecta</taxon>
        <taxon>Pterygota</taxon>
        <taxon>Palaeoptera</taxon>
        <taxon>Odonata</taxon>
        <taxon>Epiprocta</taxon>
        <taxon>Anisoptera</taxon>
        <taxon>Libelluloidea</taxon>
        <taxon>Libellulidae</taxon>
        <taxon>Ladona</taxon>
    </lineage>
</organism>
<feature type="disulfide bond" evidence="12">
    <location>
        <begin position="617"/>
        <end position="629"/>
    </location>
</feature>
<feature type="domain" description="Laminin EGF-like" evidence="14">
    <location>
        <begin position="662"/>
        <end position="716"/>
    </location>
</feature>
<dbReference type="InterPro" id="IPR008211">
    <property type="entry name" value="Laminin_N"/>
</dbReference>
<feature type="disulfide bond" evidence="12">
    <location>
        <begin position="1345"/>
        <end position="1354"/>
    </location>
</feature>
<feature type="disulfide bond" evidence="12">
    <location>
        <begin position="1391"/>
        <end position="1400"/>
    </location>
</feature>
<feature type="non-terminal residue" evidence="17">
    <location>
        <position position="1"/>
    </location>
</feature>
<dbReference type="PROSITE" id="PS51115">
    <property type="entry name" value="LAMININ_IVA"/>
    <property type="match status" value="1"/>
</dbReference>
<dbReference type="CDD" id="cd00055">
    <property type="entry name" value="EGF_Lam"/>
    <property type="match status" value="19"/>
</dbReference>
<dbReference type="SMART" id="SM00281">
    <property type="entry name" value="LamB"/>
    <property type="match status" value="1"/>
</dbReference>
<dbReference type="PROSITE" id="PS00652">
    <property type="entry name" value="TNFR_NGFR_1"/>
    <property type="match status" value="1"/>
</dbReference>
<feature type="domain" description="Laminin EGF-like" evidence="14">
    <location>
        <begin position="1656"/>
        <end position="1705"/>
    </location>
</feature>
<evidence type="ECO:0008006" key="19">
    <source>
        <dbReference type="Google" id="ProtNLM"/>
    </source>
</evidence>
<keyword evidence="4 13" id="KW-0732">Signal</keyword>
<comment type="subcellular location">
    <subcellularLocation>
        <location evidence="1">Secreted</location>
        <location evidence="1">Extracellular space</location>
        <location evidence="1">Extracellular matrix</location>
        <location evidence="1">Basement membrane</location>
    </subcellularLocation>
</comment>
<feature type="disulfide bond" evidence="12">
    <location>
        <begin position="2100"/>
        <end position="2109"/>
    </location>
</feature>
<dbReference type="Pfam" id="PF00052">
    <property type="entry name" value="Laminin_B"/>
    <property type="match status" value="1"/>
</dbReference>
<keyword evidence="18" id="KW-1185">Reference proteome</keyword>
<feature type="domain" description="Laminin EGF-like" evidence="14">
    <location>
        <begin position="1231"/>
        <end position="1276"/>
    </location>
</feature>
<feature type="disulfide bond" evidence="12">
    <location>
        <begin position="637"/>
        <end position="646"/>
    </location>
</feature>
<name>A0A8K0K4F4_LADFU</name>
<feature type="disulfide bond" evidence="12">
    <location>
        <begin position="1294"/>
        <end position="1303"/>
    </location>
</feature>
<feature type="disulfide bond" evidence="12">
    <location>
        <begin position="528"/>
        <end position="545"/>
    </location>
</feature>
<feature type="disulfide bond" evidence="12">
    <location>
        <begin position="572"/>
        <end position="584"/>
    </location>
</feature>
<dbReference type="GO" id="GO:0006950">
    <property type="term" value="P:response to stress"/>
    <property type="evidence" value="ECO:0007669"/>
    <property type="project" value="UniProtKB-ARBA"/>
</dbReference>
<evidence type="ECO:0000256" key="4">
    <source>
        <dbReference type="ARBA" id="ARBA00022729"/>
    </source>
</evidence>
<dbReference type="InterPro" id="IPR056863">
    <property type="entry name" value="LMN_ATRN_NET-like_EGF"/>
</dbReference>
<feature type="disulfide bond" evidence="12">
    <location>
        <begin position="482"/>
        <end position="499"/>
    </location>
</feature>
<dbReference type="SUPFAM" id="SSF57196">
    <property type="entry name" value="EGF/Laminin"/>
    <property type="match status" value="22"/>
</dbReference>
<dbReference type="SUPFAM" id="SSF49785">
    <property type="entry name" value="Galactose-binding domain-like"/>
    <property type="match status" value="1"/>
</dbReference>
<keyword evidence="9 12" id="KW-1015">Disulfide bond</keyword>
<evidence type="ECO:0000256" key="8">
    <source>
        <dbReference type="ARBA" id="ARBA00023054"/>
    </source>
</evidence>
<dbReference type="PANTHER" id="PTHR10574:SF406">
    <property type="entry name" value="LAMININ SUBUNIT ALPHA 5"/>
    <property type="match status" value="1"/>
</dbReference>
<feature type="domain" description="Laminin EGF-like" evidence="14">
    <location>
        <begin position="617"/>
        <end position="661"/>
    </location>
</feature>
<feature type="disulfide bond" evidence="12">
    <location>
        <begin position="1252"/>
        <end position="1261"/>
    </location>
</feature>
<feature type="signal peptide" evidence="13">
    <location>
        <begin position="1"/>
        <end position="24"/>
    </location>
</feature>
<dbReference type="GO" id="GO:0009887">
    <property type="term" value="P:animal organ morphogenesis"/>
    <property type="evidence" value="ECO:0007669"/>
    <property type="project" value="TreeGrafter"/>
</dbReference>